<dbReference type="SUPFAM" id="SSF55021">
    <property type="entry name" value="ACT-like"/>
    <property type="match status" value="2"/>
</dbReference>
<sequence length="175" mass="19402">MNRHGHILEEANMRHIISVLLENEPGALSRVVGLFSARGYNIETLTVAPTEDQSLSRLTIVSIGSDDVIEQITKHLNRLIEVVKVVDLTDGAHIERELMLIKVRAVGKEREEMKRMSDIFRGRIIDVTEKTYTIELTGASDKLDAFIQGLDAGAILETVRTGSSGIGRGERILKV</sequence>
<dbReference type="UniPathway" id="UPA00047">
    <property type="reaction ID" value="UER00055"/>
</dbReference>
<dbReference type="InterPro" id="IPR054480">
    <property type="entry name" value="AHAS_small-like_ACT"/>
</dbReference>
<dbReference type="InterPro" id="IPR004789">
    <property type="entry name" value="Acetalactate_synth_ssu"/>
</dbReference>
<evidence type="ECO:0000256" key="3">
    <source>
        <dbReference type="ARBA" id="ARBA00006341"/>
    </source>
</evidence>
<evidence type="ECO:0000313" key="11">
    <source>
        <dbReference type="Proteomes" id="UP000004535"/>
    </source>
</evidence>
<evidence type="ECO:0000259" key="9">
    <source>
        <dbReference type="PROSITE" id="PS51671"/>
    </source>
</evidence>
<dbReference type="GO" id="GO:0003984">
    <property type="term" value="F:acetolactate synthase activity"/>
    <property type="evidence" value="ECO:0007669"/>
    <property type="project" value="UniProtKB-UniRule"/>
</dbReference>
<dbReference type="Gene3D" id="3.30.70.260">
    <property type="match status" value="1"/>
</dbReference>
<comment type="similarity">
    <text evidence="3 8">Belongs to the acetolactate synthase small subunit family.</text>
</comment>
<gene>
    <name evidence="10" type="primary">ilvN</name>
    <name evidence="10" type="ORF">BURMUCGD2_1336</name>
</gene>
<evidence type="ECO:0000256" key="1">
    <source>
        <dbReference type="ARBA" id="ARBA00004974"/>
    </source>
</evidence>
<comment type="catalytic activity">
    <reaction evidence="7 8">
        <text>2 pyruvate + H(+) = (2S)-2-acetolactate + CO2</text>
        <dbReference type="Rhea" id="RHEA:25249"/>
        <dbReference type="ChEBI" id="CHEBI:15361"/>
        <dbReference type="ChEBI" id="CHEBI:15378"/>
        <dbReference type="ChEBI" id="CHEBI:16526"/>
        <dbReference type="ChEBI" id="CHEBI:58476"/>
        <dbReference type="EC" id="2.2.1.6"/>
    </reaction>
</comment>
<accession>B9BQ35</accession>
<evidence type="ECO:0000256" key="2">
    <source>
        <dbReference type="ARBA" id="ARBA00005025"/>
    </source>
</evidence>
<evidence type="ECO:0000256" key="5">
    <source>
        <dbReference type="ARBA" id="ARBA00022605"/>
    </source>
</evidence>
<dbReference type="EMBL" id="ACFC01000005">
    <property type="protein sequence ID" value="EEE06730.1"/>
    <property type="molecule type" value="Genomic_DNA"/>
</dbReference>
<protein>
    <recommendedName>
        <fullName evidence="8">Acetolactate synthase small subunit</fullName>
        <shortName evidence="8">AHAS</shortName>
        <shortName evidence="8">ALS</shortName>
        <ecNumber evidence="8">2.2.1.6</ecNumber>
    </recommendedName>
    <alternativeName>
        <fullName evidence="8">Acetohydroxy-acid synthase small subunit</fullName>
    </alternativeName>
</protein>
<comment type="pathway">
    <text evidence="2 8">Amino-acid biosynthesis; L-valine biosynthesis; L-valine from pyruvate: step 1/4.</text>
</comment>
<dbReference type="UniPathway" id="UPA00049">
    <property type="reaction ID" value="UER00059"/>
</dbReference>
<dbReference type="PROSITE" id="PS51671">
    <property type="entry name" value="ACT"/>
    <property type="match status" value="1"/>
</dbReference>
<dbReference type="PANTHER" id="PTHR30239:SF0">
    <property type="entry name" value="ACETOLACTATE SYNTHASE SMALL SUBUNIT 1, CHLOROPLASTIC"/>
    <property type="match status" value="1"/>
</dbReference>
<dbReference type="CDD" id="cd04878">
    <property type="entry name" value="ACT_AHAS"/>
    <property type="match status" value="1"/>
</dbReference>
<dbReference type="AlphaFoldDB" id="B9BQ35"/>
<evidence type="ECO:0000256" key="4">
    <source>
        <dbReference type="ARBA" id="ARBA00011744"/>
    </source>
</evidence>
<organism evidence="10 11">
    <name type="scientific">Burkholderia multivorans CGD2</name>
    <dbReference type="NCBI Taxonomy" id="513052"/>
    <lineage>
        <taxon>Bacteria</taxon>
        <taxon>Pseudomonadati</taxon>
        <taxon>Pseudomonadota</taxon>
        <taxon>Betaproteobacteria</taxon>
        <taxon>Burkholderiales</taxon>
        <taxon>Burkholderiaceae</taxon>
        <taxon>Burkholderia</taxon>
        <taxon>Burkholderia cepacia complex</taxon>
    </lineage>
</organism>
<feature type="domain" description="ACT" evidence="9">
    <location>
        <begin position="16"/>
        <end position="90"/>
    </location>
</feature>
<evidence type="ECO:0000256" key="6">
    <source>
        <dbReference type="ARBA" id="ARBA00023304"/>
    </source>
</evidence>
<name>B9BQ35_9BURK</name>
<dbReference type="InterPro" id="IPR019455">
    <property type="entry name" value="Acetolactate_synth_ssu_C"/>
</dbReference>
<dbReference type="Pfam" id="PF22629">
    <property type="entry name" value="ACT_AHAS_ss"/>
    <property type="match status" value="1"/>
</dbReference>
<evidence type="ECO:0000256" key="7">
    <source>
        <dbReference type="ARBA" id="ARBA00048670"/>
    </source>
</evidence>
<dbReference type="EC" id="2.2.1.6" evidence="8"/>
<evidence type="ECO:0000313" key="10">
    <source>
        <dbReference type="EMBL" id="EEE06730.1"/>
    </source>
</evidence>
<dbReference type="InterPro" id="IPR045865">
    <property type="entry name" value="ACT-like_dom_sf"/>
</dbReference>
<comment type="subunit">
    <text evidence="4 8">Dimer of large and small chains.</text>
</comment>
<dbReference type="GO" id="GO:0009097">
    <property type="term" value="P:isoleucine biosynthetic process"/>
    <property type="evidence" value="ECO:0007669"/>
    <property type="project" value="UniProtKB-UniRule"/>
</dbReference>
<evidence type="ECO:0000256" key="8">
    <source>
        <dbReference type="RuleBase" id="RU368092"/>
    </source>
</evidence>
<dbReference type="NCBIfam" id="TIGR00119">
    <property type="entry name" value="acolac_sm"/>
    <property type="match status" value="1"/>
</dbReference>
<dbReference type="NCBIfam" id="NF008864">
    <property type="entry name" value="PRK11895.1"/>
    <property type="match status" value="1"/>
</dbReference>
<reference evidence="10 11" key="1">
    <citation type="journal article" date="2012" name="J. Bacteriol.">
        <title>Draft Genome Sequence Determination for Cystic Fibrosis and Chronic Granulomatous Disease Burkholderia multivorans Isolates.</title>
        <authorList>
            <person name="Varga J.J."/>
            <person name="Losada L."/>
            <person name="Zelazny A.M."/>
            <person name="Brinkac L."/>
            <person name="Harkins D."/>
            <person name="Radune D."/>
            <person name="Hostetler J."/>
            <person name="Sampaio E.P."/>
            <person name="Ronning C.M."/>
            <person name="Nierman W.C."/>
            <person name="Greenberg D.E."/>
            <person name="Holland S.M."/>
            <person name="Goldberg J.B."/>
        </authorList>
    </citation>
    <scope>NUCLEOTIDE SEQUENCE [LARGE SCALE GENOMIC DNA]</scope>
    <source>
        <strain evidence="10 11">CGD2</strain>
    </source>
</reference>
<dbReference type="GO" id="GO:1990610">
    <property type="term" value="F:acetolactate synthase regulator activity"/>
    <property type="evidence" value="ECO:0007669"/>
    <property type="project" value="UniProtKB-UniRule"/>
</dbReference>
<dbReference type="Pfam" id="PF10369">
    <property type="entry name" value="ALS_ss_C"/>
    <property type="match status" value="1"/>
</dbReference>
<comment type="caution">
    <text evidence="10">The sequence shown here is derived from an EMBL/GenBank/DDBJ whole genome shotgun (WGS) entry which is preliminary data.</text>
</comment>
<dbReference type="InterPro" id="IPR039557">
    <property type="entry name" value="AHAS_ACT"/>
</dbReference>
<comment type="function">
    <text evidence="8">Catalyzes the conversion of 2 pyruvate molecules into acetolactate in the first common step of the biosynthetic pathway of the branched-amino acids such as leucine, isoleucine, and valine.</text>
</comment>
<keyword evidence="8 10" id="KW-0808">Transferase</keyword>
<dbReference type="Gene3D" id="3.30.70.1150">
    <property type="entry name" value="ACT-like. Chain A, domain 2"/>
    <property type="match status" value="1"/>
</dbReference>
<dbReference type="InterPro" id="IPR027271">
    <property type="entry name" value="Acetolactate_synth/TF_NikR_C"/>
</dbReference>
<dbReference type="PANTHER" id="PTHR30239">
    <property type="entry name" value="ACETOLACTATE SYNTHASE SMALL SUBUNIT"/>
    <property type="match status" value="1"/>
</dbReference>
<dbReference type="GO" id="GO:0009099">
    <property type="term" value="P:L-valine biosynthetic process"/>
    <property type="evidence" value="ECO:0007669"/>
    <property type="project" value="UniProtKB-UniRule"/>
</dbReference>
<dbReference type="InterPro" id="IPR002912">
    <property type="entry name" value="ACT_dom"/>
</dbReference>
<proteinExistence type="inferred from homology"/>
<keyword evidence="5 8" id="KW-0028">Amino-acid biosynthesis</keyword>
<dbReference type="GO" id="GO:0005829">
    <property type="term" value="C:cytosol"/>
    <property type="evidence" value="ECO:0007669"/>
    <property type="project" value="TreeGrafter"/>
</dbReference>
<keyword evidence="6 8" id="KW-0100">Branched-chain amino acid biosynthesis</keyword>
<comment type="pathway">
    <text evidence="1 8">Amino-acid biosynthesis; L-isoleucine biosynthesis; L-isoleucine from 2-oxobutanoate: step 1/4.</text>
</comment>
<dbReference type="FunFam" id="3.30.70.260:FF:000001">
    <property type="entry name" value="Acetolactate synthase, small subunit"/>
    <property type="match status" value="1"/>
</dbReference>
<dbReference type="FunFam" id="3.30.70.1150:FF:000001">
    <property type="entry name" value="Acetolactate synthase small subunit"/>
    <property type="match status" value="1"/>
</dbReference>
<dbReference type="Proteomes" id="UP000004535">
    <property type="component" value="Unassembled WGS sequence"/>
</dbReference>